<organism evidence="3 4">
    <name type="scientific">Aeromicrobium terrae</name>
    <dbReference type="NCBI Taxonomy" id="2498846"/>
    <lineage>
        <taxon>Bacteria</taxon>
        <taxon>Bacillati</taxon>
        <taxon>Actinomycetota</taxon>
        <taxon>Actinomycetes</taxon>
        <taxon>Propionibacteriales</taxon>
        <taxon>Nocardioidaceae</taxon>
        <taxon>Aeromicrobium</taxon>
    </lineage>
</organism>
<dbReference type="GO" id="GO:0008374">
    <property type="term" value="F:O-acyltransferase activity"/>
    <property type="evidence" value="ECO:0007669"/>
    <property type="project" value="TreeGrafter"/>
</dbReference>
<dbReference type="PANTHER" id="PTHR23416:SF23">
    <property type="entry name" value="ACETYLTRANSFERASE C18B11.09C-RELATED"/>
    <property type="match status" value="1"/>
</dbReference>
<dbReference type="RefSeq" id="WP_330999614.1">
    <property type="nucleotide sequence ID" value="NZ_VDUX01000003.1"/>
</dbReference>
<dbReference type="SUPFAM" id="SSF51161">
    <property type="entry name" value="Trimeric LpxA-like enzymes"/>
    <property type="match status" value="1"/>
</dbReference>
<keyword evidence="2 3" id="KW-0808">Transferase</keyword>
<dbReference type="InterPro" id="IPR001451">
    <property type="entry name" value="Hexapep"/>
</dbReference>
<keyword evidence="3" id="KW-0012">Acyltransferase</keyword>
<dbReference type="PANTHER" id="PTHR23416">
    <property type="entry name" value="SIALIC ACID SYNTHASE-RELATED"/>
    <property type="match status" value="1"/>
</dbReference>
<dbReference type="Pfam" id="PF14602">
    <property type="entry name" value="Hexapep_2"/>
    <property type="match status" value="1"/>
</dbReference>
<evidence type="ECO:0000313" key="4">
    <source>
        <dbReference type="Proteomes" id="UP000321571"/>
    </source>
</evidence>
<dbReference type="AlphaFoldDB" id="A0A5C8NK09"/>
<dbReference type="CDD" id="cd04647">
    <property type="entry name" value="LbH_MAT_like"/>
    <property type="match status" value="1"/>
</dbReference>
<dbReference type="Gene3D" id="2.160.10.10">
    <property type="entry name" value="Hexapeptide repeat proteins"/>
    <property type="match status" value="1"/>
</dbReference>
<gene>
    <name evidence="3" type="ORF">FHP06_08395</name>
</gene>
<reference evidence="3 4" key="1">
    <citation type="submission" date="2019-06" db="EMBL/GenBank/DDBJ databases">
        <title>Aeromicrobium sp. nov., isolated from a maize field.</title>
        <authorList>
            <person name="Lin S.-Y."/>
            <person name="Tsai C.-F."/>
            <person name="Young C.-C."/>
        </authorList>
    </citation>
    <scope>NUCLEOTIDE SEQUENCE [LARGE SCALE GENOMIC DNA]</scope>
    <source>
        <strain evidence="3 4">CC-CFT486</strain>
    </source>
</reference>
<protein>
    <submittedName>
        <fullName evidence="3">Acyltransferase</fullName>
    </submittedName>
</protein>
<evidence type="ECO:0000256" key="1">
    <source>
        <dbReference type="ARBA" id="ARBA00007274"/>
    </source>
</evidence>
<evidence type="ECO:0000256" key="2">
    <source>
        <dbReference type="ARBA" id="ARBA00022679"/>
    </source>
</evidence>
<dbReference type="InterPro" id="IPR051159">
    <property type="entry name" value="Hexapeptide_acetyltransf"/>
</dbReference>
<sequence length="241" mass="25284">MKPGRRILNRLVHAGWRWADSLGTITPDMARADAFAAFGQGSAIGFPVATLFGEHRMRIGENTMIGRHCTLTVGYGTDDPDSAPDALVIGDRCVIGARSSITAHSSIEIGDDVWFGQDVLVSDSGHGYQDPDLPIGVQLGAHQPVRIGSGSWIGHGAIILSGTTIGRQVVVAAGSVVRGQIEDHAVIGGVPATVLRRYTAGTGWVATADPDDVRPEQRQTWAVPVVPGSTKRTDPPGVSGP</sequence>
<comment type="caution">
    <text evidence="3">The sequence shown here is derived from an EMBL/GenBank/DDBJ whole genome shotgun (WGS) entry which is preliminary data.</text>
</comment>
<comment type="similarity">
    <text evidence="1">Belongs to the transferase hexapeptide repeat family.</text>
</comment>
<accession>A0A5C8NK09</accession>
<proteinExistence type="inferred from homology"/>
<evidence type="ECO:0000313" key="3">
    <source>
        <dbReference type="EMBL" id="TXL61436.1"/>
    </source>
</evidence>
<name>A0A5C8NK09_9ACTN</name>
<dbReference type="EMBL" id="VDUX01000003">
    <property type="protein sequence ID" value="TXL61436.1"/>
    <property type="molecule type" value="Genomic_DNA"/>
</dbReference>
<dbReference type="Proteomes" id="UP000321571">
    <property type="component" value="Unassembled WGS sequence"/>
</dbReference>
<dbReference type="GO" id="GO:0005829">
    <property type="term" value="C:cytosol"/>
    <property type="evidence" value="ECO:0007669"/>
    <property type="project" value="TreeGrafter"/>
</dbReference>
<dbReference type="InterPro" id="IPR011004">
    <property type="entry name" value="Trimer_LpxA-like_sf"/>
</dbReference>
<dbReference type="Pfam" id="PF00132">
    <property type="entry name" value="Hexapep"/>
    <property type="match status" value="1"/>
</dbReference>
<keyword evidence="4" id="KW-1185">Reference proteome</keyword>